<dbReference type="Pfam" id="PF11188">
    <property type="entry name" value="DUF2975"/>
    <property type="match status" value="1"/>
</dbReference>
<dbReference type="Proteomes" id="UP000188324">
    <property type="component" value="Chromosome"/>
</dbReference>
<evidence type="ECO:0000313" key="2">
    <source>
        <dbReference type="Proteomes" id="UP000188324"/>
    </source>
</evidence>
<dbReference type="KEGG" id="tfl:RPIT_07735"/>
<dbReference type="EMBL" id="CP019605">
    <property type="protein sequence ID" value="AQP44710.1"/>
    <property type="molecule type" value="Genomic_DNA"/>
</dbReference>
<dbReference type="InterPro" id="IPR021354">
    <property type="entry name" value="DUF2975"/>
</dbReference>
<evidence type="ECO:0000313" key="1">
    <source>
        <dbReference type="EMBL" id="AQP44710.1"/>
    </source>
</evidence>
<gene>
    <name evidence="1" type="ORF">RPIT_07735</name>
</gene>
<keyword evidence="2" id="KW-1185">Reference proteome</keyword>
<dbReference type="RefSeq" id="WP_162274517.1">
    <property type="nucleotide sequence ID" value="NZ_CP019605.1"/>
</dbReference>
<proteinExistence type="predicted"/>
<name>A0A1Q2CF71_9ACTN</name>
<accession>A0A1Q2CF71</accession>
<dbReference type="AlphaFoldDB" id="A0A1Q2CF71"/>
<organism evidence="1 2">
    <name type="scientific">Tessaracoccus flavus</name>
    <dbReference type="NCBI Taxonomy" id="1610493"/>
    <lineage>
        <taxon>Bacteria</taxon>
        <taxon>Bacillati</taxon>
        <taxon>Actinomycetota</taxon>
        <taxon>Actinomycetes</taxon>
        <taxon>Propionibacteriales</taxon>
        <taxon>Propionibacteriaceae</taxon>
        <taxon>Tessaracoccus</taxon>
    </lineage>
</organism>
<reference evidence="1 2" key="1">
    <citation type="journal article" date="2016" name="Int. J. Syst. Evol. Microbiol.">
        <title>Tessaracoccus flavus sp. nov., isolated from the drainage system of a lindane-producing factory.</title>
        <authorList>
            <person name="Kumari R."/>
            <person name="Singh P."/>
            <person name="Schumann P."/>
            <person name="Lal R."/>
        </authorList>
    </citation>
    <scope>NUCLEOTIDE SEQUENCE [LARGE SCALE GENOMIC DNA]</scope>
    <source>
        <strain evidence="1 2">RP1T</strain>
    </source>
</reference>
<protein>
    <submittedName>
        <fullName evidence="1">Uncharacterized protein</fullName>
    </submittedName>
</protein>
<sequence length="202" mass="21063">MEATDKLRFDKTDFSVTKLIAAGATALTAILAIGTSLGAWISGEALEVELPASTAIQYDPTVPGVVLTTGSTMMARFENPDAGLLLASMAPSLVLVALMAVATWLLWRVLDSVQADQPFTAATVNRMRALSYVVSIGAIVHQAVVGLVSGHLTSRATGETVLFQVSFDVGFIAIVVGGAMLAALAEAFRRGIRLEADAEGLV</sequence>